<dbReference type="EMBL" id="MGDB01000051">
    <property type="protein sequence ID" value="OGL42336.1"/>
    <property type="molecule type" value="Genomic_DNA"/>
</dbReference>
<comment type="caution">
    <text evidence="2">The sequence shown here is derived from an EMBL/GenBank/DDBJ whole genome shotgun (WGS) entry which is preliminary data.</text>
</comment>
<accession>A0A1F7RL91</accession>
<dbReference type="Pfam" id="PF01909">
    <property type="entry name" value="NTP_transf_2"/>
    <property type="match status" value="1"/>
</dbReference>
<dbReference type="InterPro" id="IPR002934">
    <property type="entry name" value="Polymerase_NTP_transf_dom"/>
</dbReference>
<dbReference type="AlphaFoldDB" id="A0A1F7RL91"/>
<dbReference type="CDD" id="cd05403">
    <property type="entry name" value="NT_KNTase_like"/>
    <property type="match status" value="1"/>
</dbReference>
<evidence type="ECO:0000313" key="3">
    <source>
        <dbReference type="Proteomes" id="UP000178526"/>
    </source>
</evidence>
<sequence>MNQKIKNLENLSTLKPNEKKAICEFTKLIREKYRTIIKEIILFGSKVREDSEKDSDIDILIVLNTSSWEIKKTISELAAQENIKYNVLISTVRYDAETWENPVIKVSPFATTVRNEGIWL</sequence>
<feature type="domain" description="Polymerase nucleotidyl transferase" evidence="1">
    <location>
        <begin position="22"/>
        <end position="97"/>
    </location>
</feature>
<dbReference type="PANTHER" id="PTHR33933:SF3">
    <property type="entry name" value="PROTEIN ADENYLYLTRANSFERASE MJ0604-RELATED"/>
    <property type="match status" value="1"/>
</dbReference>
<reference evidence="2 3" key="1">
    <citation type="journal article" date="2016" name="Nat. Commun.">
        <title>Thousands of microbial genomes shed light on interconnected biogeochemical processes in an aquifer system.</title>
        <authorList>
            <person name="Anantharaman K."/>
            <person name="Brown C.T."/>
            <person name="Hug L.A."/>
            <person name="Sharon I."/>
            <person name="Castelle C.J."/>
            <person name="Probst A.J."/>
            <person name="Thomas B.C."/>
            <person name="Singh A."/>
            <person name="Wilkins M.J."/>
            <person name="Karaoz U."/>
            <person name="Brodie E.L."/>
            <person name="Williams K.H."/>
            <person name="Hubbard S.S."/>
            <person name="Banfield J.F."/>
        </authorList>
    </citation>
    <scope>NUCLEOTIDE SEQUENCE [LARGE SCALE GENOMIC DNA]</scope>
</reference>
<dbReference type="InterPro" id="IPR043519">
    <property type="entry name" value="NT_sf"/>
</dbReference>
<evidence type="ECO:0000313" key="2">
    <source>
        <dbReference type="EMBL" id="OGL42336.1"/>
    </source>
</evidence>
<organism evidence="2 3">
    <name type="scientific">Candidatus Schekmanbacteria bacterium GWA2_38_11</name>
    <dbReference type="NCBI Taxonomy" id="1817876"/>
    <lineage>
        <taxon>Bacteria</taxon>
        <taxon>Candidatus Schekmaniibacteriota</taxon>
    </lineage>
</organism>
<dbReference type="GO" id="GO:0016779">
    <property type="term" value="F:nucleotidyltransferase activity"/>
    <property type="evidence" value="ECO:0007669"/>
    <property type="project" value="InterPro"/>
</dbReference>
<dbReference type="Proteomes" id="UP000178526">
    <property type="component" value="Unassembled WGS sequence"/>
</dbReference>
<proteinExistence type="predicted"/>
<name>A0A1F7RL91_9BACT</name>
<protein>
    <recommendedName>
        <fullName evidence="1">Polymerase nucleotidyl transferase domain-containing protein</fullName>
    </recommendedName>
</protein>
<dbReference type="Gene3D" id="3.30.460.10">
    <property type="entry name" value="Beta Polymerase, domain 2"/>
    <property type="match status" value="1"/>
</dbReference>
<evidence type="ECO:0000259" key="1">
    <source>
        <dbReference type="Pfam" id="PF01909"/>
    </source>
</evidence>
<dbReference type="InterPro" id="IPR052548">
    <property type="entry name" value="Type_VII_TA_antitoxin"/>
</dbReference>
<dbReference type="PANTHER" id="PTHR33933">
    <property type="entry name" value="NUCLEOTIDYLTRANSFERASE"/>
    <property type="match status" value="1"/>
</dbReference>
<dbReference type="SUPFAM" id="SSF81301">
    <property type="entry name" value="Nucleotidyltransferase"/>
    <property type="match status" value="1"/>
</dbReference>
<gene>
    <name evidence="2" type="ORF">A2042_05470</name>
</gene>